<evidence type="ECO:0000313" key="2">
    <source>
        <dbReference type="Proteomes" id="UP000244162"/>
    </source>
</evidence>
<dbReference type="SUPFAM" id="SSF69118">
    <property type="entry name" value="AhpD-like"/>
    <property type="match status" value="1"/>
</dbReference>
<organism evidence="1 2">
    <name type="scientific">Sphingomonas oleivorans</name>
    <dbReference type="NCBI Taxonomy" id="1735121"/>
    <lineage>
        <taxon>Bacteria</taxon>
        <taxon>Pseudomonadati</taxon>
        <taxon>Pseudomonadota</taxon>
        <taxon>Alphaproteobacteria</taxon>
        <taxon>Sphingomonadales</taxon>
        <taxon>Sphingomonadaceae</taxon>
        <taxon>Sphingomonas</taxon>
    </lineage>
</organism>
<dbReference type="Proteomes" id="UP000244162">
    <property type="component" value="Unassembled WGS sequence"/>
</dbReference>
<proteinExistence type="predicted"/>
<dbReference type="InterPro" id="IPR029032">
    <property type="entry name" value="AhpD-like"/>
</dbReference>
<comment type="caution">
    <text evidence="1">The sequence shown here is derived from an EMBL/GenBank/DDBJ whole genome shotgun (WGS) entry which is preliminary data.</text>
</comment>
<sequence>MEDGLFGVADLDPVGARPARRRIFVDTIDTIFSALERKVIHLAGRAPLVRGAAPLGRLGRLVATLFGMEPETPLADPRLEGLRRFASLARHRPRAISAEEVETFLGHGFTINQLRVLRSHFADGGIERGLPGIA</sequence>
<name>A0A2T5FW19_9SPHN</name>
<dbReference type="AlphaFoldDB" id="A0A2T5FW19"/>
<evidence type="ECO:0000313" key="1">
    <source>
        <dbReference type="EMBL" id="PTQ09981.1"/>
    </source>
</evidence>
<accession>A0A2T5FW19</accession>
<dbReference type="EMBL" id="NWBU01000010">
    <property type="protein sequence ID" value="PTQ09981.1"/>
    <property type="molecule type" value="Genomic_DNA"/>
</dbReference>
<keyword evidence="2" id="KW-1185">Reference proteome</keyword>
<reference evidence="1 2" key="1">
    <citation type="submission" date="2017-09" db="EMBL/GenBank/DDBJ databases">
        <title>Sphingomonas panjinensis sp.nov., isolated from oil-contaminated soil.</title>
        <authorList>
            <person name="Wang L."/>
            <person name="Chen L."/>
        </authorList>
    </citation>
    <scope>NUCLEOTIDE SEQUENCE [LARGE SCALE GENOMIC DNA]</scope>
    <source>
        <strain evidence="1 2">FW-11</strain>
    </source>
</reference>
<gene>
    <name evidence="1" type="ORF">CLG96_12595</name>
</gene>
<protein>
    <submittedName>
        <fullName evidence="1">Uncharacterized protein</fullName>
    </submittedName>
</protein>